<proteinExistence type="inferred from homology"/>
<dbReference type="Gene3D" id="3.40.1350.10">
    <property type="match status" value="1"/>
</dbReference>
<dbReference type="EMBL" id="CAKLDI010000001">
    <property type="protein sequence ID" value="CAH0532523.1"/>
    <property type="molecule type" value="Genomic_DNA"/>
</dbReference>
<evidence type="ECO:0000313" key="2">
    <source>
        <dbReference type="EMBL" id="CAH0532523.1"/>
    </source>
</evidence>
<evidence type="ECO:0000256" key="1">
    <source>
        <dbReference type="ARBA" id="ARBA00006738"/>
    </source>
</evidence>
<dbReference type="InterPro" id="IPR011335">
    <property type="entry name" value="Restrct_endonuc-II-like"/>
</dbReference>
<accession>A0ABM8ZRK5</accession>
<name>A0ABM8ZRK5_9VIBR</name>
<dbReference type="Pfam" id="PF02021">
    <property type="entry name" value="UPF0102"/>
    <property type="match status" value="1"/>
</dbReference>
<dbReference type="InterPro" id="IPR011856">
    <property type="entry name" value="tRNA_endonuc-like_dom_sf"/>
</dbReference>
<evidence type="ECO:0000313" key="3">
    <source>
        <dbReference type="Proteomes" id="UP000838672"/>
    </source>
</evidence>
<gene>
    <name evidence="2" type="ORF">VST7929_00353</name>
</gene>
<protein>
    <recommendedName>
        <fullName evidence="4">Endonuclease</fullName>
    </recommendedName>
</protein>
<sequence length="79" mass="9206">MQDPQQQIVFVEVKYRQSERFGGAHYALTPSKQQKLLITAQHWLLQRGYDPHQTAYRFDYVAINGKQAIDWLTNVIAEG</sequence>
<comment type="caution">
    <text evidence="2">The sequence shown here is derived from an EMBL/GenBank/DDBJ whole genome shotgun (WGS) entry which is preliminary data.</text>
</comment>
<dbReference type="SUPFAM" id="SSF52980">
    <property type="entry name" value="Restriction endonuclease-like"/>
    <property type="match status" value="1"/>
</dbReference>
<reference evidence="2" key="1">
    <citation type="submission" date="2021-11" db="EMBL/GenBank/DDBJ databases">
        <authorList>
            <person name="Rodrigo-Torres L."/>
            <person name="Arahal R. D."/>
            <person name="Lucena T."/>
        </authorList>
    </citation>
    <scope>NUCLEOTIDE SEQUENCE</scope>
    <source>
        <strain evidence="2">CECT 7929</strain>
    </source>
</reference>
<evidence type="ECO:0008006" key="4">
    <source>
        <dbReference type="Google" id="ProtNLM"/>
    </source>
</evidence>
<organism evidence="2 3">
    <name type="scientific">Vibrio stylophorae</name>
    <dbReference type="NCBI Taxonomy" id="659351"/>
    <lineage>
        <taxon>Bacteria</taxon>
        <taxon>Pseudomonadati</taxon>
        <taxon>Pseudomonadota</taxon>
        <taxon>Gammaproteobacteria</taxon>
        <taxon>Vibrionales</taxon>
        <taxon>Vibrionaceae</taxon>
        <taxon>Vibrio</taxon>
    </lineage>
</organism>
<dbReference type="InterPro" id="IPR003509">
    <property type="entry name" value="UPF0102_YraN-like"/>
</dbReference>
<keyword evidence="3" id="KW-1185">Reference proteome</keyword>
<dbReference type="PANTHER" id="PTHR34039">
    <property type="entry name" value="UPF0102 PROTEIN YRAN"/>
    <property type="match status" value="1"/>
</dbReference>
<dbReference type="NCBIfam" id="NF009150">
    <property type="entry name" value="PRK12497.1-3"/>
    <property type="match status" value="1"/>
</dbReference>
<dbReference type="PANTHER" id="PTHR34039:SF1">
    <property type="entry name" value="UPF0102 PROTEIN YRAN"/>
    <property type="match status" value="1"/>
</dbReference>
<comment type="similarity">
    <text evidence="1">Belongs to the UPF0102 family.</text>
</comment>
<dbReference type="Proteomes" id="UP000838672">
    <property type="component" value="Unassembled WGS sequence"/>
</dbReference>